<dbReference type="EMBL" id="JBHSBL010000015">
    <property type="protein sequence ID" value="MFC4066270.1"/>
    <property type="molecule type" value="Genomic_DNA"/>
</dbReference>
<dbReference type="Proteomes" id="UP001595867">
    <property type="component" value="Unassembled WGS sequence"/>
</dbReference>
<proteinExistence type="predicted"/>
<dbReference type="Gene3D" id="2.60.270.50">
    <property type="match status" value="1"/>
</dbReference>
<dbReference type="RefSeq" id="WP_378067240.1">
    <property type="nucleotide sequence ID" value="NZ_JBHSBL010000015.1"/>
</dbReference>
<gene>
    <name evidence="2" type="ORF">ACFO0C_15155</name>
</gene>
<reference evidence="3" key="1">
    <citation type="journal article" date="2019" name="Int. J. Syst. Evol. Microbiol.">
        <title>The Global Catalogue of Microorganisms (GCM) 10K type strain sequencing project: providing services to taxonomists for standard genome sequencing and annotation.</title>
        <authorList>
            <consortium name="The Broad Institute Genomics Platform"/>
            <consortium name="The Broad Institute Genome Sequencing Center for Infectious Disease"/>
            <person name="Wu L."/>
            <person name="Ma J."/>
        </authorList>
    </citation>
    <scope>NUCLEOTIDE SEQUENCE [LARGE SCALE GENOMIC DNA]</scope>
    <source>
        <strain evidence="3">TBRC 5832</strain>
    </source>
</reference>
<evidence type="ECO:0000313" key="3">
    <source>
        <dbReference type="Proteomes" id="UP001595867"/>
    </source>
</evidence>
<feature type="region of interest" description="Disordered" evidence="1">
    <location>
        <begin position="58"/>
        <end position="93"/>
    </location>
</feature>
<evidence type="ECO:0000313" key="2">
    <source>
        <dbReference type="EMBL" id="MFC4066270.1"/>
    </source>
</evidence>
<name>A0ABV8IX33_9ACTN</name>
<keyword evidence="3" id="KW-1185">Reference proteome</keyword>
<comment type="caution">
    <text evidence="2">The sequence shown here is derived from an EMBL/GenBank/DDBJ whole genome shotgun (WGS) entry which is preliminary data.</text>
</comment>
<feature type="compositionally biased region" description="Polar residues" evidence="1">
    <location>
        <begin position="78"/>
        <end position="87"/>
    </location>
</feature>
<evidence type="ECO:0000256" key="1">
    <source>
        <dbReference type="SAM" id="MobiDB-lite"/>
    </source>
</evidence>
<protein>
    <submittedName>
        <fullName evidence="2">Uncharacterized protein</fullName>
    </submittedName>
</protein>
<accession>A0ABV8IX33</accession>
<sequence>MPHLRAHGLRAIAATALVTGLVTVIAPTIANADDKLFDMVVTVTNSLAGSLTMTGFGNNEGQFRTEPELSIGPGGTDMFSTQSTRGSDGTDAHVGYNTPYGRVTLIWRNPTIGSNTFDCWHPAAISCSYQETKTGRNGAVTFTIGP</sequence>
<organism evidence="2 3">
    <name type="scientific">Actinoplanes subglobosus</name>
    <dbReference type="NCBI Taxonomy" id="1547892"/>
    <lineage>
        <taxon>Bacteria</taxon>
        <taxon>Bacillati</taxon>
        <taxon>Actinomycetota</taxon>
        <taxon>Actinomycetes</taxon>
        <taxon>Micromonosporales</taxon>
        <taxon>Micromonosporaceae</taxon>
        <taxon>Actinoplanes</taxon>
    </lineage>
</organism>